<keyword evidence="3" id="KW-1185">Reference proteome</keyword>
<name>A0AAD7H7R6_9AGAR</name>
<sequence>MKPLLLGFLYVASLGLLGLRLAHDTAIVLELYWAVRDHLPRIRTVVPSEPKILSTSFILAKCNSVARGRPFNATVYLSSLGHWYFPVVESKSGNKLRQPLGAISLINERCRPGASATARSMLSFYPPSSHPVPPALSFPAVLSSSGQVGLASFKLYAILTQWLDFRFSQEFGFN</sequence>
<feature type="chain" id="PRO_5042184139" description="Secreted protein" evidence="1">
    <location>
        <begin position="23"/>
        <end position="174"/>
    </location>
</feature>
<gene>
    <name evidence="2" type="ORF">B0H16DRAFT_1702194</name>
</gene>
<reference evidence="2" key="1">
    <citation type="submission" date="2023-03" db="EMBL/GenBank/DDBJ databases">
        <title>Massive genome expansion in bonnet fungi (Mycena s.s.) driven by repeated elements and novel gene families across ecological guilds.</title>
        <authorList>
            <consortium name="Lawrence Berkeley National Laboratory"/>
            <person name="Harder C.B."/>
            <person name="Miyauchi S."/>
            <person name="Viragh M."/>
            <person name="Kuo A."/>
            <person name="Thoen E."/>
            <person name="Andreopoulos B."/>
            <person name="Lu D."/>
            <person name="Skrede I."/>
            <person name="Drula E."/>
            <person name="Henrissat B."/>
            <person name="Morin E."/>
            <person name="Kohler A."/>
            <person name="Barry K."/>
            <person name="LaButti K."/>
            <person name="Morin E."/>
            <person name="Salamov A."/>
            <person name="Lipzen A."/>
            <person name="Mereny Z."/>
            <person name="Hegedus B."/>
            <person name="Baldrian P."/>
            <person name="Stursova M."/>
            <person name="Weitz H."/>
            <person name="Taylor A."/>
            <person name="Grigoriev I.V."/>
            <person name="Nagy L.G."/>
            <person name="Martin F."/>
            <person name="Kauserud H."/>
        </authorList>
    </citation>
    <scope>NUCLEOTIDE SEQUENCE</scope>
    <source>
        <strain evidence="2">CBHHK182m</strain>
    </source>
</reference>
<evidence type="ECO:0000313" key="2">
    <source>
        <dbReference type="EMBL" id="KAJ7714079.1"/>
    </source>
</evidence>
<dbReference type="AlphaFoldDB" id="A0AAD7H7R6"/>
<accession>A0AAD7H7R6</accession>
<dbReference type="EMBL" id="JARKIB010000331">
    <property type="protein sequence ID" value="KAJ7714079.1"/>
    <property type="molecule type" value="Genomic_DNA"/>
</dbReference>
<comment type="caution">
    <text evidence="2">The sequence shown here is derived from an EMBL/GenBank/DDBJ whole genome shotgun (WGS) entry which is preliminary data.</text>
</comment>
<evidence type="ECO:0008006" key="4">
    <source>
        <dbReference type="Google" id="ProtNLM"/>
    </source>
</evidence>
<proteinExistence type="predicted"/>
<protein>
    <recommendedName>
        <fullName evidence="4">Secreted protein</fullName>
    </recommendedName>
</protein>
<keyword evidence="1" id="KW-0732">Signal</keyword>
<dbReference type="Proteomes" id="UP001215598">
    <property type="component" value="Unassembled WGS sequence"/>
</dbReference>
<organism evidence="2 3">
    <name type="scientific">Mycena metata</name>
    <dbReference type="NCBI Taxonomy" id="1033252"/>
    <lineage>
        <taxon>Eukaryota</taxon>
        <taxon>Fungi</taxon>
        <taxon>Dikarya</taxon>
        <taxon>Basidiomycota</taxon>
        <taxon>Agaricomycotina</taxon>
        <taxon>Agaricomycetes</taxon>
        <taxon>Agaricomycetidae</taxon>
        <taxon>Agaricales</taxon>
        <taxon>Marasmiineae</taxon>
        <taxon>Mycenaceae</taxon>
        <taxon>Mycena</taxon>
    </lineage>
</organism>
<evidence type="ECO:0000256" key="1">
    <source>
        <dbReference type="SAM" id="SignalP"/>
    </source>
</evidence>
<feature type="signal peptide" evidence="1">
    <location>
        <begin position="1"/>
        <end position="22"/>
    </location>
</feature>
<evidence type="ECO:0000313" key="3">
    <source>
        <dbReference type="Proteomes" id="UP001215598"/>
    </source>
</evidence>